<dbReference type="SUPFAM" id="SSF49410">
    <property type="entry name" value="Alpha-macroglobulin receptor domain"/>
    <property type="match status" value="1"/>
</dbReference>
<dbReference type="CDD" id="cd02897">
    <property type="entry name" value="A2M_2"/>
    <property type="match status" value="1"/>
</dbReference>
<evidence type="ECO:0000313" key="10">
    <source>
        <dbReference type="Ensembl" id="ENSAPLP00020019820.1"/>
    </source>
</evidence>
<reference evidence="10" key="1">
    <citation type="submission" date="2019-08" db="EMBL/GenBank/DDBJ databases">
        <title>Three high-quality genomes provides insights into domestication of ducks.</title>
        <authorList>
            <person name="Hou Z.C."/>
            <person name="Zhu F."/>
            <person name="Yin Z.T."/>
            <person name="Zhang F."/>
        </authorList>
    </citation>
    <scope>NUCLEOTIDE SEQUENCE [LARGE SCALE GENOMIC DNA]</scope>
</reference>
<evidence type="ECO:0000259" key="9">
    <source>
        <dbReference type="Pfam" id="PF07678"/>
    </source>
</evidence>
<feature type="region of interest" description="Disordered" evidence="7">
    <location>
        <begin position="250"/>
        <end position="269"/>
    </location>
</feature>
<evidence type="ECO:0000256" key="6">
    <source>
        <dbReference type="ARBA" id="ARBA00023180"/>
    </source>
</evidence>
<dbReference type="PANTHER" id="PTHR11412:SF170">
    <property type="entry name" value="OVOSTATIN"/>
    <property type="match status" value="1"/>
</dbReference>
<comment type="similarity">
    <text evidence="1">Belongs to the protease inhibitor I39 (alpha-2-macroglobulin) family.</text>
</comment>
<evidence type="ECO:0000256" key="7">
    <source>
        <dbReference type="SAM" id="MobiDB-lite"/>
    </source>
</evidence>
<dbReference type="PANTHER" id="PTHR11412">
    <property type="entry name" value="MACROGLOBULIN / COMPLEMENT"/>
    <property type="match status" value="1"/>
</dbReference>
<evidence type="ECO:0008006" key="12">
    <source>
        <dbReference type="Google" id="ProtNLM"/>
    </source>
</evidence>
<reference evidence="10" key="2">
    <citation type="submission" date="2025-08" db="UniProtKB">
        <authorList>
            <consortium name="Ensembl"/>
        </authorList>
    </citation>
    <scope>IDENTIFICATION</scope>
</reference>
<feature type="compositionally biased region" description="Basic and acidic residues" evidence="7">
    <location>
        <begin position="250"/>
        <end position="263"/>
    </location>
</feature>
<evidence type="ECO:0000256" key="5">
    <source>
        <dbReference type="ARBA" id="ARBA00023157"/>
    </source>
</evidence>
<keyword evidence="2" id="KW-0646">Protease inhibitor</keyword>
<name>A0A8B9TF79_ANAPL</name>
<dbReference type="InterPro" id="IPR036595">
    <property type="entry name" value="A-macroglobulin_rcpt-bd_sf"/>
</dbReference>
<proteinExistence type="inferred from homology"/>
<organism evidence="10 11">
    <name type="scientific">Anas platyrhynchos</name>
    <name type="common">Mallard</name>
    <name type="synonym">Anas boschas</name>
    <dbReference type="NCBI Taxonomy" id="8839"/>
    <lineage>
        <taxon>Eukaryota</taxon>
        <taxon>Metazoa</taxon>
        <taxon>Chordata</taxon>
        <taxon>Craniata</taxon>
        <taxon>Vertebrata</taxon>
        <taxon>Euteleostomi</taxon>
        <taxon>Archelosauria</taxon>
        <taxon>Archosauria</taxon>
        <taxon>Dinosauria</taxon>
        <taxon>Saurischia</taxon>
        <taxon>Theropoda</taxon>
        <taxon>Coelurosauria</taxon>
        <taxon>Aves</taxon>
        <taxon>Neognathae</taxon>
        <taxon>Galloanserae</taxon>
        <taxon>Anseriformes</taxon>
        <taxon>Anatidae</taxon>
        <taxon>Anatinae</taxon>
        <taxon>Anas</taxon>
    </lineage>
</organism>
<evidence type="ECO:0000313" key="11">
    <source>
        <dbReference type="Proteomes" id="UP000694400"/>
    </source>
</evidence>
<dbReference type="InterPro" id="IPR041813">
    <property type="entry name" value="A2M_TED"/>
</dbReference>
<dbReference type="FunFam" id="1.50.10.20:FF:000001">
    <property type="entry name" value="CD109 isoform 1"/>
    <property type="match status" value="1"/>
</dbReference>
<dbReference type="InterPro" id="IPR019742">
    <property type="entry name" value="MacrogloblnA2_CS"/>
</dbReference>
<evidence type="ECO:0000259" key="8">
    <source>
        <dbReference type="Pfam" id="PF07677"/>
    </source>
</evidence>
<dbReference type="InterPro" id="IPR011626">
    <property type="entry name" value="Alpha-macroglobulin_TED"/>
</dbReference>
<accession>A0A8B9TF79</accession>
<dbReference type="Gene3D" id="2.60.120.1540">
    <property type="match status" value="1"/>
</dbReference>
<keyword evidence="4" id="KW-0722">Serine protease inhibitor</keyword>
<dbReference type="InterPro" id="IPR047565">
    <property type="entry name" value="Alpha-macroglob_thiol-ester_cl"/>
</dbReference>
<evidence type="ECO:0000256" key="3">
    <source>
        <dbReference type="ARBA" id="ARBA00022729"/>
    </source>
</evidence>
<evidence type="ECO:0000256" key="1">
    <source>
        <dbReference type="ARBA" id="ARBA00010952"/>
    </source>
</evidence>
<dbReference type="GO" id="GO:0004867">
    <property type="term" value="F:serine-type endopeptidase inhibitor activity"/>
    <property type="evidence" value="ECO:0007669"/>
    <property type="project" value="UniProtKB-KW"/>
</dbReference>
<keyword evidence="5" id="KW-1015">Disulfide bond</keyword>
<dbReference type="Proteomes" id="UP000694400">
    <property type="component" value="Chromosome 1"/>
</dbReference>
<dbReference type="InterPro" id="IPR008930">
    <property type="entry name" value="Terpenoid_cyclase/PrenylTrfase"/>
</dbReference>
<feature type="domain" description="Alpha-macroglobulin receptor-binding" evidence="8">
    <location>
        <begin position="426"/>
        <end position="451"/>
    </location>
</feature>
<dbReference type="SMART" id="SM01419">
    <property type="entry name" value="Thiol-ester_cl"/>
    <property type="match status" value="1"/>
</dbReference>
<dbReference type="InterPro" id="IPR009048">
    <property type="entry name" value="A-macroglobulin_rcpt-bd"/>
</dbReference>
<dbReference type="Ensembl" id="ENSAPLT00020021418.1">
    <property type="protein sequence ID" value="ENSAPLP00020019820.1"/>
    <property type="gene ID" value="ENSAPLG00020014012.1"/>
</dbReference>
<keyword evidence="6" id="KW-0325">Glycoprotein</keyword>
<sequence>QVTTMYLILFFTDDVTTQGVALDLPTNVVEGSARASFSVVGDIMGTSMQNLHQLLQMPFGCGEQNMVLFAPNIYVLDYLDKTRQLSISSFFHVLAGYQQQLSYKHPDGSYSIFGIRDKEGNTWLTAFVYKSFAQASRFIYIDDHVQAQTLMWLASKQKPDGCFRSIGTLVNNVLKGGVDDELSLSAYITIAMLEYTVIRNAFYCLETASEKNISDIYTQALMAYAFCLAGKAEICESFLRELQKSAKEVDGSKHWEQKQRSPSEKSPFFPDHAPSAEVEITSYVLLALLYKPNRNQKDLTEASGIVQWIIRQQNPYGGFSSTQDTVIALQALAAYGEATYNSITQNVVKITSEKPFEKVFTVNNENRLLLQQTPLPEVPGKYNLTVNGTGCVLMQVSVCPSLHCVPHSASKFDIVLISSYTGKRSSSNMVIIDVKMLSGFVPVKSSLDKVNYRNKIE</sequence>
<dbReference type="Gene3D" id="2.60.40.690">
    <property type="entry name" value="Alpha-macroglobulin, receptor-binding domain"/>
    <property type="match status" value="1"/>
</dbReference>
<protein>
    <recommendedName>
        <fullName evidence="12">Alpha-macroglobulin receptor-binding domain-containing protein</fullName>
    </recommendedName>
</protein>
<keyword evidence="3" id="KW-0732">Signal</keyword>
<dbReference type="Gene3D" id="1.50.10.20">
    <property type="match status" value="1"/>
</dbReference>
<evidence type="ECO:0000256" key="2">
    <source>
        <dbReference type="ARBA" id="ARBA00022690"/>
    </source>
</evidence>
<dbReference type="Pfam" id="PF07677">
    <property type="entry name" value="A2M_recep"/>
    <property type="match status" value="1"/>
</dbReference>
<dbReference type="PROSITE" id="PS00477">
    <property type="entry name" value="ALPHA_2_MACROGLOBULIN"/>
    <property type="match status" value="1"/>
</dbReference>
<dbReference type="InterPro" id="IPR050473">
    <property type="entry name" value="A2M/Complement_sys"/>
</dbReference>
<evidence type="ECO:0000256" key="4">
    <source>
        <dbReference type="ARBA" id="ARBA00022900"/>
    </source>
</evidence>
<feature type="domain" description="Alpha-macroglobulin-like TED" evidence="9">
    <location>
        <begin position="37"/>
        <end position="335"/>
    </location>
</feature>
<reference evidence="10" key="3">
    <citation type="submission" date="2025-09" db="UniProtKB">
        <authorList>
            <consortium name="Ensembl"/>
        </authorList>
    </citation>
    <scope>IDENTIFICATION</scope>
</reference>
<dbReference type="Pfam" id="PF07678">
    <property type="entry name" value="TED_complement"/>
    <property type="match status" value="1"/>
</dbReference>
<dbReference type="GO" id="GO:0005615">
    <property type="term" value="C:extracellular space"/>
    <property type="evidence" value="ECO:0007669"/>
    <property type="project" value="InterPro"/>
</dbReference>
<dbReference type="AlphaFoldDB" id="A0A8B9TF79"/>
<dbReference type="SUPFAM" id="SSF48239">
    <property type="entry name" value="Terpenoid cyclases/Protein prenyltransferases"/>
    <property type="match status" value="1"/>
</dbReference>